<evidence type="ECO:0000313" key="2">
    <source>
        <dbReference type="EMBL" id="MDC1903288.1"/>
    </source>
</evidence>
<dbReference type="Proteomes" id="UP001222603">
    <property type="component" value="Unassembled WGS sequence"/>
</dbReference>
<reference evidence="2" key="1">
    <citation type="submission" date="2022-10" db="EMBL/GenBank/DDBJ databases">
        <title>Human gut microbiome strain richness.</title>
        <authorList>
            <person name="Chen-Liaw A."/>
        </authorList>
    </citation>
    <scope>NUCLEOTIDE SEQUENCE</scope>
    <source>
        <strain evidence="2">1001713st1_F9_1001713B170221_170320</strain>
    </source>
</reference>
<accession>A0AAW6H848</accession>
<dbReference type="AlphaFoldDB" id="A0AAW6H848"/>
<keyword evidence="1" id="KW-1133">Transmembrane helix</keyword>
<name>A0AAW6H848_BACUN</name>
<gene>
    <name evidence="2" type="ORF">POZ10_22015</name>
</gene>
<protein>
    <submittedName>
        <fullName evidence="2">ABC transporter permease</fullName>
    </submittedName>
</protein>
<sequence length="63" mass="7398">MMERNKKHTALWNVARRECRRLVSRPLYLFCMVIAPLFCYIFFTTLMDSGLPTDMPVGVVDQD</sequence>
<organism evidence="2 3">
    <name type="scientific">Bacteroides uniformis</name>
    <dbReference type="NCBI Taxonomy" id="820"/>
    <lineage>
        <taxon>Bacteria</taxon>
        <taxon>Pseudomonadati</taxon>
        <taxon>Bacteroidota</taxon>
        <taxon>Bacteroidia</taxon>
        <taxon>Bacteroidales</taxon>
        <taxon>Bacteroidaceae</taxon>
        <taxon>Bacteroides</taxon>
    </lineage>
</organism>
<dbReference type="EMBL" id="JAQNSI010000608">
    <property type="protein sequence ID" value="MDC1903288.1"/>
    <property type="molecule type" value="Genomic_DNA"/>
</dbReference>
<keyword evidence="1" id="KW-0472">Membrane</keyword>
<evidence type="ECO:0000313" key="3">
    <source>
        <dbReference type="Proteomes" id="UP001222603"/>
    </source>
</evidence>
<proteinExistence type="predicted"/>
<keyword evidence="1" id="KW-0812">Transmembrane</keyword>
<comment type="caution">
    <text evidence="2">The sequence shown here is derived from an EMBL/GenBank/DDBJ whole genome shotgun (WGS) entry which is preliminary data.</text>
</comment>
<evidence type="ECO:0000256" key="1">
    <source>
        <dbReference type="SAM" id="Phobius"/>
    </source>
</evidence>
<feature type="transmembrane region" description="Helical" evidence="1">
    <location>
        <begin position="27"/>
        <end position="47"/>
    </location>
</feature>
<feature type="non-terminal residue" evidence="2">
    <location>
        <position position="63"/>
    </location>
</feature>